<dbReference type="EMBL" id="NESQ01000197">
    <property type="protein sequence ID" value="PUU76210.1"/>
    <property type="molecule type" value="Genomic_DNA"/>
</dbReference>
<protein>
    <submittedName>
        <fullName evidence="1">Uncharacterized protein</fullName>
    </submittedName>
</protein>
<evidence type="ECO:0000313" key="1">
    <source>
        <dbReference type="EMBL" id="PUU76210.1"/>
    </source>
</evidence>
<organism evidence="1 2">
    <name type="scientific">Tuber borchii</name>
    <name type="common">White truffle</name>
    <dbReference type="NCBI Taxonomy" id="42251"/>
    <lineage>
        <taxon>Eukaryota</taxon>
        <taxon>Fungi</taxon>
        <taxon>Dikarya</taxon>
        <taxon>Ascomycota</taxon>
        <taxon>Pezizomycotina</taxon>
        <taxon>Pezizomycetes</taxon>
        <taxon>Pezizales</taxon>
        <taxon>Tuberaceae</taxon>
        <taxon>Tuber</taxon>
    </lineage>
</organism>
<proteinExistence type="predicted"/>
<dbReference type="Proteomes" id="UP000244722">
    <property type="component" value="Unassembled WGS sequence"/>
</dbReference>
<comment type="caution">
    <text evidence="1">The sequence shown here is derived from an EMBL/GenBank/DDBJ whole genome shotgun (WGS) entry which is preliminary data.</text>
</comment>
<accession>A0A2T6ZL43</accession>
<sequence>MNPPDSRTRSYYGSLALPNAGGEKLRHINARYSNRKTPKTLAPAVFTLERSRCTLMTQASERPSSPQ</sequence>
<keyword evidence="2" id="KW-1185">Reference proteome</keyword>
<evidence type="ECO:0000313" key="2">
    <source>
        <dbReference type="Proteomes" id="UP000244722"/>
    </source>
</evidence>
<dbReference type="AlphaFoldDB" id="A0A2T6ZL43"/>
<gene>
    <name evidence="1" type="ORF">B9Z19DRAFT_268182</name>
</gene>
<reference evidence="1 2" key="1">
    <citation type="submission" date="2017-04" db="EMBL/GenBank/DDBJ databases">
        <title>Draft genome sequence of Tuber borchii Vittad., a whitish edible truffle.</title>
        <authorList>
            <consortium name="DOE Joint Genome Institute"/>
            <person name="Murat C."/>
            <person name="Kuo A."/>
            <person name="Barry K.W."/>
            <person name="Clum A."/>
            <person name="Dockter R.B."/>
            <person name="Fauchery L."/>
            <person name="Iotti M."/>
            <person name="Kohler A."/>
            <person name="Labutti K."/>
            <person name="Lindquist E.A."/>
            <person name="Lipzen A."/>
            <person name="Ohm R.A."/>
            <person name="Wang M."/>
            <person name="Grigoriev I.V."/>
            <person name="Zambonelli A."/>
            <person name="Martin F.M."/>
        </authorList>
    </citation>
    <scope>NUCLEOTIDE SEQUENCE [LARGE SCALE GENOMIC DNA]</scope>
    <source>
        <strain evidence="1 2">Tbo3840</strain>
    </source>
</reference>
<name>A0A2T6ZL43_TUBBO</name>